<name>A0A4Y9Y4B6_9APHY</name>
<reference evidence="2 3" key="1">
    <citation type="submission" date="2019-01" db="EMBL/GenBank/DDBJ databases">
        <title>Genome sequencing of the rare red list fungi Fomitopsis rosea.</title>
        <authorList>
            <person name="Buettner E."/>
            <person name="Kellner H."/>
        </authorList>
    </citation>
    <scope>NUCLEOTIDE SEQUENCE [LARGE SCALE GENOMIC DNA]</scope>
    <source>
        <strain evidence="2 3">DSM 105464</strain>
    </source>
</reference>
<dbReference type="RefSeq" id="XP_047775967.1">
    <property type="nucleotide sequence ID" value="XM_047924539.1"/>
</dbReference>
<evidence type="ECO:0000313" key="3">
    <source>
        <dbReference type="Proteomes" id="UP000298390"/>
    </source>
</evidence>
<accession>A0A4Y9Y4B6</accession>
<keyword evidence="4" id="KW-1185">Reference proteome</keyword>
<organism evidence="2 3">
    <name type="scientific">Rhodofomes roseus</name>
    <dbReference type="NCBI Taxonomy" id="34475"/>
    <lineage>
        <taxon>Eukaryota</taxon>
        <taxon>Fungi</taxon>
        <taxon>Dikarya</taxon>
        <taxon>Basidiomycota</taxon>
        <taxon>Agaricomycotina</taxon>
        <taxon>Agaricomycetes</taxon>
        <taxon>Polyporales</taxon>
        <taxon>Rhodofomes</taxon>
    </lineage>
</organism>
<dbReference type="Proteomes" id="UP000298390">
    <property type="component" value="Unassembled WGS sequence"/>
</dbReference>
<dbReference type="OrthoDB" id="2788229at2759"/>
<dbReference type="EMBL" id="SEKV01000518">
    <property type="protein sequence ID" value="TFY56271.1"/>
    <property type="molecule type" value="Genomic_DNA"/>
</dbReference>
<reference evidence="1 4" key="2">
    <citation type="journal article" date="2021" name="Environ. Microbiol.">
        <title>Gene family expansions and transcriptome signatures uncover fungal adaptations to wood decay.</title>
        <authorList>
            <person name="Hage H."/>
            <person name="Miyauchi S."/>
            <person name="Viragh M."/>
            <person name="Drula E."/>
            <person name="Min B."/>
            <person name="Chaduli D."/>
            <person name="Navarro D."/>
            <person name="Favel A."/>
            <person name="Norest M."/>
            <person name="Lesage-Meessen L."/>
            <person name="Balint B."/>
            <person name="Merenyi Z."/>
            <person name="de Eugenio L."/>
            <person name="Morin E."/>
            <person name="Martinez A.T."/>
            <person name="Baldrian P."/>
            <person name="Stursova M."/>
            <person name="Martinez M.J."/>
            <person name="Novotny C."/>
            <person name="Magnuson J.K."/>
            <person name="Spatafora J.W."/>
            <person name="Maurice S."/>
            <person name="Pangilinan J."/>
            <person name="Andreopoulos W."/>
            <person name="LaButti K."/>
            <person name="Hundley H."/>
            <person name="Na H."/>
            <person name="Kuo A."/>
            <person name="Barry K."/>
            <person name="Lipzen A."/>
            <person name="Henrissat B."/>
            <person name="Riley R."/>
            <person name="Ahrendt S."/>
            <person name="Nagy L.G."/>
            <person name="Grigoriev I.V."/>
            <person name="Martin F."/>
            <person name="Rosso M.N."/>
        </authorList>
    </citation>
    <scope>NUCLEOTIDE SEQUENCE [LARGE SCALE GENOMIC DNA]</scope>
    <source>
        <strain evidence="1 4">CIRM-BRFM 1785</strain>
    </source>
</reference>
<sequence>MGGPLHPPPEVYERWIEMLREDRVALKTCTLACREWVPLSQRYLFEHVRVQGAPRWLRFLHLLESSASKGSDVGRYIRKFELIDISLGCALQPLFEDIVRRIGHRRMPNVEHLSLRGWDWVSVVERAQDHDPESVPRRVLKGLFPFNKLIELELIDNVTRYPHIIPQLFTFFPCLSILRLKDVRLSADAPIGLTNMPLEREVQVIVPIKIQEFHLHGQSSDYLTVNLLDFIVKPPFQLALRTLDLSELDIPLTGRSVSDMLMRSTETIQHLCITHQFIHLLNLSHFAQLHFISLHWCVSTDISVADDIQALFSDIAGHCSLRVVEMRFSLMQSHRLVEEQMPFAGLDAILLALHSRCPAIAVRFHFSFHVFVKAGNMLSRPQITPLLKASTGLATAAGLHATVTSHTTFWGMPGNVEGEEALVEEMDLSGE</sequence>
<gene>
    <name evidence="1" type="ORF">C8Q71DRAFT_774610</name>
    <name evidence="2" type="ORF">EVJ58_g7739</name>
</gene>
<evidence type="ECO:0000313" key="4">
    <source>
        <dbReference type="Proteomes" id="UP000814176"/>
    </source>
</evidence>
<protein>
    <recommendedName>
        <fullName evidence="5">F-box domain-containing protein</fullName>
    </recommendedName>
</protein>
<dbReference type="SUPFAM" id="SSF52047">
    <property type="entry name" value="RNI-like"/>
    <property type="match status" value="1"/>
</dbReference>
<comment type="caution">
    <text evidence="2">The sequence shown here is derived from an EMBL/GenBank/DDBJ whole genome shotgun (WGS) entry which is preliminary data.</text>
</comment>
<evidence type="ECO:0000313" key="1">
    <source>
        <dbReference type="EMBL" id="KAH9833201.1"/>
    </source>
</evidence>
<proteinExistence type="predicted"/>
<dbReference type="Gene3D" id="3.80.10.10">
    <property type="entry name" value="Ribonuclease Inhibitor"/>
    <property type="match status" value="1"/>
</dbReference>
<evidence type="ECO:0008006" key="5">
    <source>
        <dbReference type="Google" id="ProtNLM"/>
    </source>
</evidence>
<dbReference type="GeneID" id="72005271"/>
<dbReference type="InterPro" id="IPR032675">
    <property type="entry name" value="LRR_dom_sf"/>
</dbReference>
<evidence type="ECO:0000313" key="2">
    <source>
        <dbReference type="EMBL" id="TFY56271.1"/>
    </source>
</evidence>
<dbReference type="Proteomes" id="UP000814176">
    <property type="component" value="Unassembled WGS sequence"/>
</dbReference>
<dbReference type="EMBL" id="JADCUA010000019">
    <property type="protein sequence ID" value="KAH9833201.1"/>
    <property type="molecule type" value="Genomic_DNA"/>
</dbReference>
<dbReference type="AlphaFoldDB" id="A0A4Y9Y4B6"/>